<evidence type="ECO:0000313" key="2">
    <source>
        <dbReference type="Proteomes" id="UP001277972"/>
    </source>
</evidence>
<evidence type="ECO:0000313" key="1">
    <source>
        <dbReference type="EMBL" id="MDX8045378.1"/>
    </source>
</evidence>
<comment type="caution">
    <text evidence="1">The sequence shown here is derived from an EMBL/GenBank/DDBJ whole genome shotgun (WGS) entry which is preliminary data.</text>
</comment>
<proteinExistence type="predicted"/>
<name>A0ACC6M3A5_9BACI</name>
<dbReference type="Proteomes" id="UP001277972">
    <property type="component" value="Unassembled WGS sequence"/>
</dbReference>
<sequence length="77" mass="9058">MTNNYYGIYNMVGKNIKKIRLKNRLTQEEFCEQIGVSISYLAKIEAPNCEKKFSLELLFIVSHTFNVDIKELFTFDN</sequence>
<accession>A0ACC6M3A5</accession>
<dbReference type="EMBL" id="JAWZSR010000002">
    <property type="protein sequence ID" value="MDX8045378.1"/>
    <property type="molecule type" value="Genomic_DNA"/>
</dbReference>
<keyword evidence="2" id="KW-1185">Reference proteome</keyword>
<organism evidence="1 2">
    <name type="scientific">Gracilibacillus pellucidus</name>
    <dbReference type="NCBI Taxonomy" id="3095368"/>
    <lineage>
        <taxon>Bacteria</taxon>
        <taxon>Bacillati</taxon>
        <taxon>Bacillota</taxon>
        <taxon>Bacilli</taxon>
        <taxon>Bacillales</taxon>
        <taxon>Bacillaceae</taxon>
        <taxon>Gracilibacillus</taxon>
    </lineage>
</organism>
<gene>
    <name evidence="1" type="ORF">SH601_05185</name>
</gene>
<protein>
    <submittedName>
        <fullName evidence="1">Helix-turn-helix transcriptional regulator</fullName>
    </submittedName>
</protein>
<reference evidence="1" key="1">
    <citation type="submission" date="2023-11" db="EMBL/GenBank/DDBJ databases">
        <title>Gracilibacillus pellucida a moderately halophilic bacterium isolated from saline soil in Xinjiang province.</title>
        <authorList>
            <person name="Zhang Z."/>
            <person name="Tan F."/>
            <person name="Wang Y."/>
            <person name="Xia M."/>
        </authorList>
    </citation>
    <scope>NUCLEOTIDE SEQUENCE</scope>
    <source>
        <strain evidence="1">S3-1-1</strain>
    </source>
</reference>